<proteinExistence type="predicted"/>
<dbReference type="OrthoDB" id="4883227at2"/>
<keyword evidence="2" id="KW-0472">Membrane</keyword>
<sequence length="280" mass="29702">MAISATKKAATAFEGLNIKWDRTIIFMLGCAALFLAVVTGILAPLTAAVTWPWPVFLVLVGAGSIAALRYLAVQERRERAAGTPEGTAADGVVDTKTNSAREAEDDTRAGVFNNEEHVAQESVRRDQKQLADLDLPEDRAFLNDLRFAEDASGVQYSIPAGEPAPAELPERLSEAEIEAAPASANVARDLPTHDELVAAAKMVAEKSAQASGSTWEPVPVPKPTYARTAVAHREAPQALTVPKAPVAARGQSLKDAAKAPEPAAKTPGIDLDDVLNRRRA</sequence>
<dbReference type="RefSeq" id="WP_123824964.1">
    <property type="nucleotide sequence ID" value="NZ_RKMF01000006.1"/>
</dbReference>
<name>A0A3N4ACE4_9MICC</name>
<accession>A0A3N4ACE4</accession>
<dbReference type="AlphaFoldDB" id="A0A3N4ACE4"/>
<comment type="caution">
    <text evidence="3">The sequence shown here is derived from an EMBL/GenBank/DDBJ whole genome shotgun (WGS) entry which is preliminary data.</text>
</comment>
<evidence type="ECO:0000313" key="4">
    <source>
        <dbReference type="Proteomes" id="UP000270616"/>
    </source>
</evidence>
<reference evidence="3 4" key="1">
    <citation type="submission" date="2018-10" db="EMBL/GenBank/DDBJ databases">
        <title>Kocuria sp. M5W7-7, whole genome shotgun sequence.</title>
        <authorList>
            <person name="Tuo L."/>
        </authorList>
    </citation>
    <scope>NUCLEOTIDE SEQUENCE [LARGE SCALE GENOMIC DNA]</scope>
    <source>
        <strain evidence="3 4">M5W7-7</strain>
    </source>
</reference>
<dbReference type="Proteomes" id="UP000270616">
    <property type="component" value="Unassembled WGS sequence"/>
</dbReference>
<evidence type="ECO:0000256" key="1">
    <source>
        <dbReference type="SAM" id="MobiDB-lite"/>
    </source>
</evidence>
<feature type="region of interest" description="Disordered" evidence="1">
    <location>
        <begin position="236"/>
        <end position="280"/>
    </location>
</feature>
<feature type="transmembrane region" description="Helical" evidence="2">
    <location>
        <begin position="24"/>
        <end position="45"/>
    </location>
</feature>
<dbReference type="EMBL" id="RKMF01000006">
    <property type="protein sequence ID" value="ROZ63553.1"/>
    <property type="molecule type" value="Genomic_DNA"/>
</dbReference>
<feature type="transmembrane region" description="Helical" evidence="2">
    <location>
        <begin position="51"/>
        <end position="72"/>
    </location>
</feature>
<keyword evidence="2" id="KW-1133">Transmembrane helix</keyword>
<evidence type="ECO:0000256" key="2">
    <source>
        <dbReference type="SAM" id="Phobius"/>
    </source>
</evidence>
<protein>
    <submittedName>
        <fullName evidence="3">Uncharacterized protein</fullName>
    </submittedName>
</protein>
<keyword evidence="4" id="KW-1185">Reference proteome</keyword>
<evidence type="ECO:0000313" key="3">
    <source>
        <dbReference type="EMBL" id="ROZ63553.1"/>
    </source>
</evidence>
<keyword evidence="2" id="KW-0812">Transmembrane</keyword>
<gene>
    <name evidence="3" type="ORF">EDL96_06385</name>
</gene>
<organism evidence="3 4">
    <name type="scientific">Kocuria soli</name>
    <dbReference type="NCBI Taxonomy" id="2485125"/>
    <lineage>
        <taxon>Bacteria</taxon>
        <taxon>Bacillati</taxon>
        <taxon>Actinomycetota</taxon>
        <taxon>Actinomycetes</taxon>
        <taxon>Micrococcales</taxon>
        <taxon>Micrococcaceae</taxon>
        <taxon>Kocuria</taxon>
    </lineage>
</organism>